<name>A0A7I8VHU5_9ANNE</name>
<evidence type="ECO:0000256" key="2">
    <source>
        <dbReference type="SAM" id="Phobius"/>
    </source>
</evidence>
<accession>A0A7I8VHU5</accession>
<dbReference type="AlphaFoldDB" id="A0A7I8VHU5"/>
<keyword evidence="2" id="KW-1133">Transmembrane helix</keyword>
<gene>
    <name evidence="4" type="ORF">DGYR_LOCUS3017</name>
</gene>
<feature type="chain" id="PRO_5029776325" evidence="3">
    <location>
        <begin position="17"/>
        <end position="447"/>
    </location>
</feature>
<reference evidence="4 5" key="1">
    <citation type="submission" date="2020-08" db="EMBL/GenBank/DDBJ databases">
        <authorList>
            <person name="Hejnol A."/>
        </authorList>
    </citation>
    <scope>NUCLEOTIDE SEQUENCE [LARGE SCALE GENOMIC DNA]</scope>
</reference>
<evidence type="ECO:0000256" key="1">
    <source>
        <dbReference type="SAM" id="MobiDB-lite"/>
    </source>
</evidence>
<keyword evidence="3" id="KW-0732">Signal</keyword>
<dbReference type="OrthoDB" id="6109663at2759"/>
<dbReference type="Proteomes" id="UP000549394">
    <property type="component" value="Unassembled WGS sequence"/>
</dbReference>
<organism evidence="4 5">
    <name type="scientific">Dimorphilus gyrociliatus</name>
    <dbReference type="NCBI Taxonomy" id="2664684"/>
    <lineage>
        <taxon>Eukaryota</taxon>
        <taxon>Metazoa</taxon>
        <taxon>Spiralia</taxon>
        <taxon>Lophotrochozoa</taxon>
        <taxon>Annelida</taxon>
        <taxon>Polychaeta</taxon>
        <taxon>Polychaeta incertae sedis</taxon>
        <taxon>Dinophilidae</taxon>
        <taxon>Dimorphilus</taxon>
    </lineage>
</organism>
<evidence type="ECO:0000256" key="3">
    <source>
        <dbReference type="SAM" id="SignalP"/>
    </source>
</evidence>
<sequence length="447" mass="49126">MLGILIIFFLIELSENQVCQDNKKIGNPNLFPKPFVGNGKLAAGARSLVIINEPPWKIDCCGVVKKWLIANEKVDLVRFQIWRESGNADKFQLIGQNTEVVADSPLNADDEYVVDFESKPNQQIPIKPGDVYGWLPDTGPTVYHSNICTHCGSDYYQVPWTAVTNPVVGMQFNASSGLAADGPLDYYIRLLVGPGALPEFTNLRELTIYDNETTGSLLHTLRWKDDNSLETLTLNVTSVPTAKININLTTGEIVVMANLLGSSGVYNYDLSLSDGCNHVQSNLTITVLSSQSTENPTTATTETVSSTDVTRKRTTKATEGATNSKVETTKNPNFLSTTEGKLILGLVIGCAAVLALLLIILIVMACYINNMKISPKSTTPVERIELNRMNNYEEKALDERSIDLSSDRSYTTSRDGAKSINTTVGKSSNETPLRDLIYWESSRLKNI</sequence>
<feature type="region of interest" description="Disordered" evidence="1">
    <location>
        <begin position="407"/>
        <end position="426"/>
    </location>
</feature>
<keyword evidence="5" id="KW-1185">Reference proteome</keyword>
<feature type="region of interest" description="Disordered" evidence="1">
    <location>
        <begin position="291"/>
        <end position="323"/>
    </location>
</feature>
<protein>
    <submittedName>
        <fullName evidence="4">DgyrCDS3282</fullName>
    </submittedName>
</protein>
<evidence type="ECO:0000313" key="4">
    <source>
        <dbReference type="EMBL" id="CAD5114136.1"/>
    </source>
</evidence>
<feature type="compositionally biased region" description="Low complexity" evidence="1">
    <location>
        <begin position="291"/>
        <end position="308"/>
    </location>
</feature>
<keyword evidence="2" id="KW-0812">Transmembrane</keyword>
<dbReference type="EMBL" id="CAJFCJ010000005">
    <property type="protein sequence ID" value="CAD5114136.1"/>
    <property type="molecule type" value="Genomic_DNA"/>
</dbReference>
<keyword evidence="2" id="KW-0472">Membrane</keyword>
<feature type="transmembrane region" description="Helical" evidence="2">
    <location>
        <begin position="342"/>
        <end position="368"/>
    </location>
</feature>
<comment type="caution">
    <text evidence="4">The sequence shown here is derived from an EMBL/GenBank/DDBJ whole genome shotgun (WGS) entry which is preliminary data.</text>
</comment>
<feature type="signal peptide" evidence="3">
    <location>
        <begin position="1"/>
        <end position="16"/>
    </location>
</feature>
<proteinExistence type="predicted"/>
<evidence type="ECO:0000313" key="5">
    <source>
        <dbReference type="Proteomes" id="UP000549394"/>
    </source>
</evidence>